<reference evidence="3 4" key="1">
    <citation type="submission" date="2024-03" db="EMBL/GenBank/DDBJ databases">
        <title>The Acrasis kona genome and developmental transcriptomes reveal deep origins of eukaryotic multicellular pathways.</title>
        <authorList>
            <person name="Sheikh S."/>
            <person name="Fu C.-J."/>
            <person name="Brown M.W."/>
            <person name="Baldauf S.L."/>
        </authorList>
    </citation>
    <scope>NUCLEOTIDE SEQUENCE [LARGE SCALE GENOMIC DNA]</scope>
    <source>
        <strain evidence="3 4">ATCC MYA-3509</strain>
    </source>
</reference>
<dbReference type="GO" id="GO:0008526">
    <property type="term" value="F:phosphatidylinositol transfer activity"/>
    <property type="evidence" value="ECO:0007669"/>
    <property type="project" value="TreeGrafter"/>
</dbReference>
<dbReference type="CDD" id="cd00170">
    <property type="entry name" value="SEC14"/>
    <property type="match status" value="1"/>
</dbReference>
<evidence type="ECO:0000259" key="2">
    <source>
        <dbReference type="PROSITE" id="PS50191"/>
    </source>
</evidence>
<dbReference type="Gene3D" id="3.40.525.10">
    <property type="entry name" value="CRAL-TRIO lipid binding domain"/>
    <property type="match status" value="1"/>
</dbReference>
<evidence type="ECO:0000313" key="4">
    <source>
        <dbReference type="Proteomes" id="UP001431209"/>
    </source>
</evidence>
<dbReference type="SUPFAM" id="SSF46938">
    <property type="entry name" value="CRAL/TRIO N-terminal domain"/>
    <property type="match status" value="1"/>
</dbReference>
<accession>A0AAW2YMA5</accession>
<dbReference type="AlphaFoldDB" id="A0AAW2YMA5"/>
<dbReference type="Pfam" id="PF03765">
    <property type="entry name" value="CRAL_TRIO_N"/>
    <property type="match status" value="1"/>
</dbReference>
<dbReference type="PANTHER" id="PTHR45824:SF29">
    <property type="entry name" value="GH16843P"/>
    <property type="match status" value="1"/>
</dbReference>
<dbReference type="PROSITE" id="PS50191">
    <property type="entry name" value="CRAL_TRIO"/>
    <property type="match status" value="1"/>
</dbReference>
<dbReference type="SMART" id="SM00516">
    <property type="entry name" value="SEC14"/>
    <property type="match status" value="1"/>
</dbReference>
<organism evidence="3 4">
    <name type="scientific">Acrasis kona</name>
    <dbReference type="NCBI Taxonomy" id="1008807"/>
    <lineage>
        <taxon>Eukaryota</taxon>
        <taxon>Discoba</taxon>
        <taxon>Heterolobosea</taxon>
        <taxon>Tetramitia</taxon>
        <taxon>Eutetramitia</taxon>
        <taxon>Acrasidae</taxon>
        <taxon>Acrasis</taxon>
    </lineage>
</organism>
<dbReference type="SUPFAM" id="SSF52087">
    <property type="entry name" value="CRAL/TRIO domain"/>
    <property type="match status" value="1"/>
</dbReference>
<dbReference type="InterPro" id="IPR001251">
    <property type="entry name" value="CRAL-TRIO_dom"/>
</dbReference>
<evidence type="ECO:0000313" key="3">
    <source>
        <dbReference type="EMBL" id="KAL0477247.1"/>
    </source>
</evidence>
<comment type="caution">
    <text evidence="3">The sequence shown here is derived from an EMBL/GenBank/DDBJ whole genome shotgun (WGS) entry which is preliminary data.</text>
</comment>
<gene>
    <name evidence="3" type="ORF">AKO1_005840</name>
</gene>
<dbReference type="EMBL" id="JAOPGA020000155">
    <property type="protein sequence ID" value="KAL0477247.1"/>
    <property type="molecule type" value="Genomic_DNA"/>
</dbReference>
<feature type="compositionally biased region" description="Low complexity" evidence="1">
    <location>
        <begin position="15"/>
        <end position="25"/>
    </location>
</feature>
<dbReference type="InterPro" id="IPR011074">
    <property type="entry name" value="CRAL/TRIO_N_dom"/>
</dbReference>
<feature type="domain" description="CRAL-TRIO" evidence="2">
    <location>
        <begin position="102"/>
        <end position="265"/>
    </location>
</feature>
<keyword evidence="4" id="KW-1185">Reference proteome</keyword>
<sequence>MRRGNKGKKHTRTHSSSLSVVTNSSGKFDPRAALSVEQNETLNEFISRLQAEGLTEKESKFCDEACLLRYLRARDWDSTKANKMLRDTLQWREDFKPELISAEHLTQEASSGKMYRRGVDKFGRPVIFMSPGKENSTDYVKNVKLLVYTLERAVDNMPDGVEQMTWLIDFNGYSRKNNLPYGVCMEVLGILSNHYPERLGSCFMVDTPWLFSLSWKAISPFVNPVTKSKLNFVSGSADAKRELLGKFFDLTQLDKKYCGDVNFEFSSDVYWKNEIEMDNARIQRNGLVIPAESSMKQIVGKGLEGDWPEEVEDSLPEQEAN</sequence>
<dbReference type="SMART" id="SM01100">
    <property type="entry name" value="CRAL_TRIO_N"/>
    <property type="match status" value="1"/>
</dbReference>
<protein>
    <recommendedName>
        <fullName evidence="2">CRAL-TRIO domain-containing protein</fullName>
    </recommendedName>
</protein>
<feature type="region of interest" description="Disordered" evidence="1">
    <location>
        <begin position="1"/>
        <end position="25"/>
    </location>
</feature>
<dbReference type="InterPro" id="IPR036273">
    <property type="entry name" value="CRAL/TRIO_N_dom_sf"/>
</dbReference>
<dbReference type="Proteomes" id="UP001431209">
    <property type="component" value="Unassembled WGS sequence"/>
</dbReference>
<dbReference type="InterPro" id="IPR052578">
    <property type="entry name" value="PI_Transfer_CRAL-TRIO"/>
</dbReference>
<dbReference type="PANTHER" id="PTHR45824">
    <property type="entry name" value="GH16843P"/>
    <property type="match status" value="1"/>
</dbReference>
<dbReference type="InterPro" id="IPR036865">
    <property type="entry name" value="CRAL-TRIO_dom_sf"/>
</dbReference>
<feature type="compositionally biased region" description="Basic residues" evidence="1">
    <location>
        <begin position="1"/>
        <end position="13"/>
    </location>
</feature>
<name>A0AAW2YMA5_9EUKA</name>
<dbReference type="Pfam" id="PF00650">
    <property type="entry name" value="CRAL_TRIO"/>
    <property type="match status" value="1"/>
</dbReference>
<evidence type="ECO:0000256" key="1">
    <source>
        <dbReference type="SAM" id="MobiDB-lite"/>
    </source>
</evidence>
<proteinExistence type="predicted"/>